<proteinExistence type="predicted"/>
<dbReference type="EMBL" id="PP926505">
    <property type="protein sequence ID" value="XDJ00105.1"/>
    <property type="molecule type" value="Genomic_DNA"/>
</dbReference>
<reference evidence="1" key="1">
    <citation type="submission" date="2024-06" db="EMBL/GenBank/DDBJ databases">
        <title>This phage originates from the Bacteriophage catalogue of the Bacteriophage Competence Centre, Department of Microbiology und Biotechnology, Max Rubner-Institut, Kiel, Germany.</title>
        <authorList>
            <person name="Sprotte S."/>
            <person name="Brinks E."/>
            <person name="Hille F."/>
        </authorList>
    </citation>
    <scope>NUCLEOTIDE SEQUENCE</scope>
</reference>
<name>A0AB39C034_9CAUD</name>
<organism evidence="1">
    <name type="scientific">Salmonella phage PMBT18</name>
    <dbReference type="NCBI Taxonomy" id="3229742"/>
    <lineage>
        <taxon>Viruses</taxon>
        <taxon>Duplodnaviria</taxon>
        <taxon>Heunggongvirae</taxon>
        <taxon>Uroviricota</taxon>
        <taxon>Caudoviricetes</taxon>
    </lineage>
</organism>
<accession>A0AB39C034</accession>
<sequence length="49" mass="5552">MFTSCMSNRHLDHCAEKQSSLLIHSNLRVNSENTRSGIFLREKSVVTSS</sequence>
<evidence type="ECO:0000313" key="1">
    <source>
        <dbReference type="EMBL" id="XDJ00105.1"/>
    </source>
</evidence>
<protein>
    <submittedName>
        <fullName evidence="1">Uncharacterized protein</fullName>
    </submittedName>
</protein>